<dbReference type="Pfam" id="PF08442">
    <property type="entry name" value="ATP-grasp_2"/>
    <property type="match status" value="1"/>
</dbReference>
<reference evidence="10" key="1">
    <citation type="submission" date="2010-05" db="EMBL/GenBank/DDBJ databases">
        <title>The draft genome of Desulfonatronospira thiodismutans ASO3-1.</title>
        <authorList>
            <consortium name="US DOE Joint Genome Institute (JGI-PGF)"/>
            <person name="Lucas S."/>
            <person name="Copeland A."/>
            <person name="Lapidus A."/>
            <person name="Cheng J.-F."/>
            <person name="Bruce D."/>
            <person name="Goodwin L."/>
            <person name="Pitluck S."/>
            <person name="Chertkov O."/>
            <person name="Brettin T."/>
            <person name="Detter J.C."/>
            <person name="Han C."/>
            <person name="Land M.L."/>
            <person name="Hauser L."/>
            <person name="Kyrpides N."/>
            <person name="Mikhailova N."/>
            <person name="Muyzer G."/>
            <person name="Woyke T."/>
        </authorList>
    </citation>
    <scope>NUCLEOTIDE SEQUENCE [LARGE SCALE GENOMIC DNA]</scope>
    <source>
        <strain evidence="10">ASO3-1</strain>
    </source>
</reference>
<dbReference type="Gene3D" id="3.40.50.720">
    <property type="entry name" value="NAD(P)-binding Rossmann-like Domain"/>
    <property type="match status" value="1"/>
</dbReference>
<evidence type="ECO:0000256" key="1">
    <source>
        <dbReference type="ARBA" id="ARBA00022532"/>
    </source>
</evidence>
<dbReference type="Gene3D" id="3.30.470.20">
    <property type="entry name" value="ATP-grasp fold, B domain"/>
    <property type="match status" value="1"/>
</dbReference>
<dbReference type="Pfam" id="PF02629">
    <property type="entry name" value="CoA_binding"/>
    <property type="match status" value="1"/>
</dbReference>
<dbReference type="GO" id="GO:0046872">
    <property type="term" value="F:metal ion binding"/>
    <property type="evidence" value="ECO:0007669"/>
    <property type="project" value="InterPro"/>
</dbReference>
<dbReference type="SMART" id="SM00881">
    <property type="entry name" value="CoA_binding"/>
    <property type="match status" value="1"/>
</dbReference>
<dbReference type="InterPro" id="IPR011761">
    <property type="entry name" value="ATP-grasp"/>
</dbReference>
<dbReference type="eggNOG" id="COG0045">
    <property type="taxonomic scope" value="Bacteria"/>
</dbReference>
<keyword evidence="1 7" id="KW-0816">Tricarboxylic acid cycle</keyword>
<dbReference type="GO" id="GO:0006099">
    <property type="term" value="P:tricarboxylic acid cycle"/>
    <property type="evidence" value="ECO:0007669"/>
    <property type="project" value="UniProtKB-UniPathway"/>
</dbReference>
<dbReference type="SUPFAM" id="SSF56059">
    <property type="entry name" value="Glutathione synthetase ATP-binding domain-like"/>
    <property type="match status" value="1"/>
</dbReference>
<dbReference type="InterPro" id="IPR013650">
    <property type="entry name" value="ATP-grasp_succ-CoA_synth-type"/>
</dbReference>
<evidence type="ECO:0000259" key="9">
    <source>
        <dbReference type="PROSITE" id="PS50975"/>
    </source>
</evidence>
<evidence type="ECO:0000256" key="6">
    <source>
        <dbReference type="RuleBase" id="RU000677"/>
    </source>
</evidence>
<comment type="function">
    <text evidence="7">Succinyl-CoA synthetase functions in the citric acid cycle (TCA), coupling the hydrolysis of succinyl-CoA to the synthesis of either ATP or GTP and thus represents the only step of substrate-level phosphorylation in the TCA. The alpha subunit of the enzyme binds the substrates coenzyme A and phosphate, while succinate binding and nucleotide specificity is provided by the beta subunit.</text>
</comment>
<dbReference type="eggNOG" id="COG0074">
    <property type="taxonomic scope" value="Bacteria"/>
</dbReference>
<organism evidence="10 11">
    <name type="scientific">Desulfonatronospira thiodismutans ASO3-1</name>
    <dbReference type="NCBI Taxonomy" id="555779"/>
    <lineage>
        <taxon>Bacteria</taxon>
        <taxon>Pseudomonadati</taxon>
        <taxon>Thermodesulfobacteriota</taxon>
        <taxon>Desulfovibrionia</taxon>
        <taxon>Desulfovibrionales</taxon>
        <taxon>Desulfonatronovibrionaceae</taxon>
        <taxon>Desulfonatronospira</taxon>
    </lineage>
</organism>
<dbReference type="InterPro" id="IPR005811">
    <property type="entry name" value="SUCC_ACL_C"/>
</dbReference>
<accession>D6SK86</accession>
<dbReference type="SUPFAM" id="SSF52210">
    <property type="entry name" value="Succinyl-CoA synthetase domains"/>
    <property type="match status" value="2"/>
</dbReference>
<dbReference type="InterPro" id="IPR033847">
    <property type="entry name" value="Citrt_syn/SCS-alpha_CS"/>
</dbReference>
<feature type="domain" description="ATP-grasp" evidence="9">
    <location>
        <begin position="9"/>
        <end position="215"/>
    </location>
</feature>
<comment type="catalytic activity">
    <reaction evidence="7">
        <text>succinate + ATP + CoA = succinyl-CoA + ADP + phosphate</text>
        <dbReference type="Rhea" id="RHEA:17661"/>
        <dbReference type="ChEBI" id="CHEBI:30031"/>
        <dbReference type="ChEBI" id="CHEBI:30616"/>
        <dbReference type="ChEBI" id="CHEBI:43474"/>
        <dbReference type="ChEBI" id="CHEBI:57287"/>
        <dbReference type="ChEBI" id="CHEBI:57292"/>
        <dbReference type="ChEBI" id="CHEBI:456216"/>
        <dbReference type="EC" id="6.2.1.5"/>
    </reaction>
</comment>
<dbReference type="Gene3D" id="3.30.1490.20">
    <property type="entry name" value="ATP-grasp fold, A domain"/>
    <property type="match status" value="1"/>
</dbReference>
<evidence type="ECO:0000256" key="3">
    <source>
        <dbReference type="ARBA" id="ARBA00022741"/>
    </source>
</evidence>
<dbReference type="InterPro" id="IPR017440">
    <property type="entry name" value="Cit_synth/succinyl-CoA_lig_AS"/>
</dbReference>
<comment type="subunit">
    <text evidence="7">Heterotetramer of two alpha and two beta subunits.</text>
</comment>
<feature type="compositionally biased region" description="Basic and acidic residues" evidence="8">
    <location>
        <begin position="392"/>
        <end position="402"/>
    </location>
</feature>
<dbReference type="PANTHER" id="PTHR11117">
    <property type="entry name" value="SUCCINYL-COA LIGASE SUBUNIT ALPHA"/>
    <property type="match status" value="1"/>
</dbReference>
<dbReference type="NCBIfam" id="TIGR01019">
    <property type="entry name" value="sucCoAalpha"/>
    <property type="match status" value="1"/>
</dbReference>
<evidence type="ECO:0000256" key="4">
    <source>
        <dbReference type="ARBA" id="ARBA00060724"/>
    </source>
</evidence>
<keyword evidence="2 6" id="KW-0436">Ligase</keyword>
<dbReference type="OrthoDB" id="9802602at2"/>
<dbReference type="PROSITE" id="PS01216">
    <property type="entry name" value="SUCCINYL_COA_LIG_1"/>
    <property type="match status" value="1"/>
</dbReference>
<evidence type="ECO:0000256" key="2">
    <source>
        <dbReference type="ARBA" id="ARBA00022598"/>
    </source>
</evidence>
<dbReference type="PROSITE" id="PS00399">
    <property type="entry name" value="SUCCINYL_COA_LIG_2"/>
    <property type="match status" value="1"/>
</dbReference>
<sequence>MKLNEHMSKELLKGAGILVPRGEMIGPGDIRDFAPEFEFPWVVKAMVLTGGRGKAGGVRVVQNREEFETAARQILGMQIKGESVPFVRVEPASHIQREMYLSMTLDRQQKSLVLTAGRTGGVDIESSGRDNILSLTLDPGLGLHDFQIRRVFFHLDLDKSMFRSFSGLLKNLYTAFTRNRLLLAEINPLVLTGGQELTALDGKVELDDNYVQINRGLLGYHVPEHLGEQERLAGEAGLSYHRLDGRVGMVVNGAGLAMATMDLLNFSGVPAANFLDLGGGADQERISRALDILFNDPGVELVFINIFGGILSCEKVALALAAALEEASVARPMVVRFSGFKAREAGRIIQGLNADNIYYVQDLARALEALKELSSSPGGGQKFQRIEFPPAQEKKRTPKKNEPAPFPLNKNTPVLVQGITGREGMLHAREMQNFGTRIVAGVTPFKGGSHVEGVPVFDSVHKACMEHDIQASVIFVPGAAAADAVMEAVDMHIPWVVCITEGIPQQDMMRLLPAIRRSGTRLVGPNTPGIMVPGQTKLGIMPASIFSRGPVAILSRSGTLTYECVQSLTSAGMGQCMCLGVGGDPYVGLDFRDIFPLLQRDPACRAVLVLGEIGGTAEEDLARELDEMGFDKPVLGFVAGQTAPPGKRLGHAGAILDEHSGGIRAKLQVMHECGITICPDLASIPAMVEKVL</sequence>
<dbReference type="Pfam" id="PF00549">
    <property type="entry name" value="Ligase_CoA"/>
    <property type="match status" value="2"/>
</dbReference>
<dbReference type="NCBIfam" id="NF004230">
    <property type="entry name" value="PRK05678.1"/>
    <property type="match status" value="1"/>
</dbReference>
<protein>
    <recommendedName>
        <fullName evidence="7">Succinate--CoA ligase [ADP-forming] subunit alpha</fullName>
        <ecNumber evidence="7">6.2.1.5</ecNumber>
    </recommendedName>
</protein>
<dbReference type="InterPro" id="IPR016102">
    <property type="entry name" value="Succinyl-CoA_synth-like"/>
</dbReference>
<dbReference type="InterPro" id="IPR013815">
    <property type="entry name" value="ATP_grasp_subdomain_1"/>
</dbReference>
<dbReference type="InterPro" id="IPR005810">
    <property type="entry name" value="CoA_lig_alpha"/>
</dbReference>
<dbReference type="Proteomes" id="UP000005496">
    <property type="component" value="Unassembled WGS sequence"/>
</dbReference>
<dbReference type="PROSITE" id="PS50975">
    <property type="entry name" value="ATP_GRASP"/>
    <property type="match status" value="1"/>
</dbReference>
<keyword evidence="11" id="KW-1185">Reference proteome</keyword>
<dbReference type="UniPathway" id="UPA00223">
    <property type="reaction ID" value="UER00999"/>
</dbReference>
<dbReference type="SUPFAM" id="SSF51735">
    <property type="entry name" value="NAD(P)-binding Rossmann-fold domains"/>
    <property type="match status" value="1"/>
</dbReference>
<dbReference type="EC" id="6.2.1.5" evidence="7"/>
<gene>
    <name evidence="10" type="ORF">Dthio_PD3752</name>
</gene>
<feature type="region of interest" description="Disordered" evidence="8">
    <location>
        <begin position="374"/>
        <end position="408"/>
    </location>
</feature>
<dbReference type="GO" id="GO:0005524">
    <property type="term" value="F:ATP binding"/>
    <property type="evidence" value="ECO:0007669"/>
    <property type="project" value="UniProtKB-UniRule"/>
</dbReference>
<evidence type="ECO:0000313" key="11">
    <source>
        <dbReference type="Proteomes" id="UP000005496"/>
    </source>
</evidence>
<dbReference type="AlphaFoldDB" id="D6SK86"/>
<dbReference type="RefSeq" id="WP_008869408.1">
    <property type="nucleotide sequence ID" value="NZ_ACJN02000001.1"/>
</dbReference>
<comment type="similarity">
    <text evidence="4 6">Belongs to the succinate/malate CoA ligase alpha subunit family.</text>
</comment>
<dbReference type="InterPro" id="IPR036291">
    <property type="entry name" value="NAD(P)-bd_dom_sf"/>
</dbReference>
<comment type="caution">
    <text evidence="10">The sequence shown here is derived from an EMBL/GenBank/DDBJ whole genome shotgun (WGS) entry which is preliminary data.</text>
</comment>
<comment type="pathway">
    <text evidence="7">Carbohydrate metabolism; tricarboxylic acid cycle; succinate from succinyl-CoA (ligase route): step 1/1.</text>
</comment>
<dbReference type="Gene3D" id="3.40.50.261">
    <property type="entry name" value="Succinyl-CoA synthetase domains"/>
    <property type="match status" value="2"/>
</dbReference>
<dbReference type="GO" id="GO:0004776">
    <property type="term" value="F:succinate-CoA ligase (GDP-forming) activity"/>
    <property type="evidence" value="ECO:0007669"/>
    <property type="project" value="TreeGrafter"/>
</dbReference>
<dbReference type="GO" id="GO:0009361">
    <property type="term" value="C:succinate-CoA ligase complex (ADP-forming)"/>
    <property type="evidence" value="ECO:0007669"/>
    <property type="project" value="TreeGrafter"/>
</dbReference>
<evidence type="ECO:0000256" key="5">
    <source>
        <dbReference type="PROSITE-ProRule" id="PRU00409"/>
    </source>
</evidence>
<dbReference type="FunFam" id="3.40.50.720:FF:000277">
    <property type="entry name" value="Succinate--CoA ligase [ADP-forming] subunit alpha"/>
    <property type="match status" value="1"/>
</dbReference>
<evidence type="ECO:0000313" key="10">
    <source>
        <dbReference type="EMBL" id="EFI36289.1"/>
    </source>
</evidence>
<evidence type="ECO:0000256" key="7">
    <source>
        <dbReference type="RuleBase" id="RU000699"/>
    </source>
</evidence>
<keyword evidence="3 5" id="KW-0547">Nucleotide-binding</keyword>
<evidence type="ECO:0000256" key="8">
    <source>
        <dbReference type="SAM" id="MobiDB-lite"/>
    </source>
</evidence>
<dbReference type="PRINTS" id="PR01798">
    <property type="entry name" value="SCOASYNTHASE"/>
</dbReference>
<name>D6SK86_9BACT</name>
<dbReference type="InterPro" id="IPR003781">
    <property type="entry name" value="CoA-bd"/>
</dbReference>
<keyword evidence="5" id="KW-0067">ATP-binding</keyword>
<dbReference type="PANTHER" id="PTHR11117:SF2">
    <property type="entry name" value="SUCCINATE--COA LIGASE [ADP_GDP-FORMING] SUBUNIT ALPHA, MITOCHONDRIAL"/>
    <property type="match status" value="1"/>
</dbReference>
<dbReference type="GO" id="GO:0004775">
    <property type="term" value="F:succinate-CoA ligase (ADP-forming) activity"/>
    <property type="evidence" value="ECO:0007669"/>
    <property type="project" value="UniProtKB-EC"/>
</dbReference>
<proteinExistence type="inferred from homology"/>
<dbReference type="EMBL" id="ACJN02000001">
    <property type="protein sequence ID" value="EFI36289.1"/>
    <property type="molecule type" value="Genomic_DNA"/>
</dbReference>